<dbReference type="PROSITE" id="PS51704">
    <property type="entry name" value="GP_PDE"/>
    <property type="match status" value="1"/>
</dbReference>
<dbReference type="Gene3D" id="3.20.20.190">
    <property type="entry name" value="Phosphatidylinositol (PI) phosphodiesterase"/>
    <property type="match status" value="1"/>
</dbReference>
<evidence type="ECO:0000313" key="2">
    <source>
        <dbReference type="EMBL" id="MEN1761824.1"/>
    </source>
</evidence>
<dbReference type="PANTHER" id="PTHR46211:SF1">
    <property type="entry name" value="GLYCEROPHOSPHODIESTER PHOSPHODIESTERASE, CYTOPLASMIC"/>
    <property type="match status" value="1"/>
</dbReference>
<dbReference type="InterPro" id="IPR017946">
    <property type="entry name" value="PLC-like_Pdiesterase_TIM-brl"/>
</dbReference>
<dbReference type="EMBL" id="JBCITM010000022">
    <property type="protein sequence ID" value="MEN1761824.1"/>
    <property type="molecule type" value="Genomic_DNA"/>
</dbReference>
<feature type="domain" description="GP-PDE" evidence="1">
    <location>
        <begin position="5"/>
        <end position="245"/>
    </location>
</feature>
<dbReference type="Proteomes" id="UP001407405">
    <property type="component" value="Unassembled WGS sequence"/>
</dbReference>
<accession>A0ABU9W0F0</accession>
<dbReference type="SUPFAM" id="SSF51695">
    <property type="entry name" value="PLC-like phosphodiesterases"/>
    <property type="match status" value="1"/>
</dbReference>
<comment type="caution">
    <text evidence="2">The sequence shown here is derived from an EMBL/GenBank/DDBJ whole genome shotgun (WGS) entry which is preliminary data.</text>
</comment>
<dbReference type="InterPro" id="IPR030395">
    <property type="entry name" value="GP_PDE_dom"/>
</dbReference>
<dbReference type="CDD" id="cd08563">
    <property type="entry name" value="GDPD_TtGDE_like"/>
    <property type="match status" value="1"/>
</dbReference>
<dbReference type="Pfam" id="PF03009">
    <property type="entry name" value="GDPD"/>
    <property type="match status" value="1"/>
</dbReference>
<evidence type="ECO:0000313" key="3">
    <source>
        <dbReference type="Proteomes" id="UP001407405"/>
    </source>
</evidence>
<gene>
    <name evidence="2" type="ORF">AAIG11_15155</name>
</gene>
<dbReference type="PANTHER" id="PTHR46211">
    <property type="entry name" value="GLYCEROPHOSPHORYL DIESTER PHOSPHODIESTERASE"/>
    <property type="match status" value="1"/>
</dbReference>
<protein>
    <submittedName>
        <fullName evidence="2">Glycerophosphodiester phosphodiesterase</fullName>
    </submittedName>
</protein>
<name>A0ABU9W0F0_9CLOT</name>
<reference evidence="2 3" key="1">
    <citation type="submission" date="2024-04" db="EMBL/GenBank/DDBJ databases">
        <title>Genome sequencing and metabolic network reconstruction of aminoacids and betaine degradation by Anoxynatronum sibiricum.</title>
        <authorList>
            <person name="Detkova E.N."/>
            <person name="Boltjanskaja Y.V."/>
            <person name="Mardanov A.V."/>
            <person name="Kevbrin V."/>
        </authorList>
    </citation>
    <scope>NUCLEOTIDE SEQUENCE [LARGE SCALE GENOMIC DNA]</scope>
    <source>
        <strain evidence="2 3">Z-7981</strain>
    </source>
</reference>
<proteinExistence type="predicted"/>
<keyword evidence="3" id="KW-1185">Reference proteome</keyword>
<organism evidence="2 3">
    <name type="scientific">Anoxynatronum sibiricum</name>
    <dbReference type="NCBI Taxonomy" id="210623"/>
    <lineage>
        <taxon>Bacteria</taxon>
        <taxon>Bacillati</taxon>
        <taxon>Bacillota</taxon>
        <taxon>Clostridia</taxon>
        <taxon>Eubacteriales</taxon>
        <taxon>Clostridiaceae</taxon>
        <taxon>Anoxynatronum</taxon>
    </lineage>
</organism>
<dbReference type="RefSeq" id="WP_343187109.1">
    <property type="nucleotide sequence ID" value="NZ_JBCITM010000022.1"/>
</dbReference>
<sequence>MENELVIFGHRGYSGVAPENTMAAFEKALKAGADGFELDVHLTKEGELVVCHDELLDRTTNGTGLIMDKTLTELKQLDAGGWYGEAYRNQSIPTLREALQLIVGKKSLVNIELKNSLIWYEGIEESVIQLIHEMNVQNQIILSSFNHNSILRVKQLDNTLQTGVLYSCVLVEPWEYVSRIGASSVHPSLLSINREIVDKCHEKGLKVYPFFDGGYEEMSHVTKEELMTLGVDGIFTNYIHRYVSE</sequence>
<evidence type="ECO:0000259" key="1">
    <source>
        <dbReference type="PROSITE" id="PS51704"/>
    </source>
</evidence>